<dbReference type="RefSeq" id="WP_189407598.1">
    <property type="nucleotide sequence ID" value="NZ_BMXP01000008.1"/>
</dbReference>
<accession>A0A918JP67</accession>
<dbReference type="Proteomes" id="UP000631300">
    <property type="component" value="Unassembled WGS sequence"/>
</dbReference>
<dbReference type="AlphaFoldDB" id="A0A918JP67"/>
<evidence type="ECO:0000313" key="2">
    <source>
        <dbReference type="Proteomes" id="UP000631300"/>
    </source>
</evidence>
<gene>
    <name evidence="1" type="ORF">GCM10007391_28520</name>
</gene>
<name>A0A918JP67_9ALTE</name>
<dbReference type="EMBL" id="BMXP01000008">
    <property type="protein sequence ID" value="GGW92442.1"/>
    <property type="molecule type" value="Genomic_DNA"/>
</dbReference>
<keyword evidence="2" id="KW-1185">Reference proteome</keyword>
<organism evidence="1 2">
    <name type="scientific">Alteromonas halophila</name>
    <dbReference type="NCBI Taxonomy" id="516698"/>
    <lineage>
        <taxon>Bacteria</taxon>
        <taxon>Pseudomonadati</taxon>
        <taxon>Pseudomonadota</taxon>
        <taxon>Gammaproteobacteria</taxon>
        <taxon>Alteromonadales</taxon>
        <taxon>Alteromonadaceae</taxon>
        <taxon>Alteromonas/Salinimonas group</taxon>
        <taxon>Alteromonas</taxon>
    </lineage>
</organism>
<reference evidence="1" key="1">
    <citation type="journal article" date="2014" name="Int. J. Syst. Evol. Microbiol.">
        <title>Complete genome sequence of Corynebacterium casei LMG S-19264T (=DSM 44701T), isolated from a smear-ripened cheese.</title>
        <authorList>
            <consortium name="US DOE Joint Genome Institute (JGI-PGF)"/>
            <person name="Walter F."/>
            <person name="Albersmeier A."/>
            <person name="Kalinowski J."/>
            <person name="Ruckert C."/>
        </authorList>
    </citation>
    <scope>NUCLEOTIDE SEQUENCE</scope>
    <source>
        <strain evidence="1">KCTC 22164</strain>
    </source>
</reference>
<comment type="caution">
    <text evidence="1">The sequence shown here is derived from an EMBL/GenBank/DDBJ whole genome shotgun (WGS) entry which is preliminary data.</text>
</comment>
<sequence length="191" mass="21459">MNVESIKQQRWFAELQENKRLQWLLLLVACIVLLSLAKAISDSVTVRQDEVAQQKQMVEKLLTAQARPLDESVVTDKADAVRALKEKALTAGSASVAEAQALKRIDALTAQYIDGPRATLINTEAMQYGSENFWQIRIEVRGKLDEKQLIGLLDAFDGSEQFQRLTSFQYRPKASSVITLVVDYLYLTEAP</sequence>
<evidence type="ECO:0000313" key="1">
    <source>
        <dbReference type="EMBL" id="GGW92442.1"/>
    </source>
</evidence>
<protein>
    <submittedName>
        <fullName evidence="1">Uncharacterized protein</fullName>
    </submittedName>
</protein>
<proteinExistence type="predicted"/>
<reference evidence="1" key="2">
    <citation type="submission" date="2020-09" db="EMBL/GenBank/DDBJ databases">
        <authorList>
            <person name="Sun Q."/>
            <person name="Kim S."/>
        </authorList>
    </citation>
    <scope>NUCLEOTIDE SEQUENCE</scope>
    <source>
        <strain evidence="1">KCTC 22164</strain>
    </source>
</reference>